<keyword evidence="2" id="KW-1185">Reference proteome</keyword>
<dbReference type="InterPro" id="IPR025059">
    <property type="entry name" value="DUF3997"/>
</dbReference>
<comment type="caution">
    <text evidence="1">The sequence shown here is derived from an EMBL/GenBank/DDBJ whole genome shotgun (WGS) entry which is preliminary data.</text>
</comment>
<dbReference type="AlphaFoldDB" id="A0A327WMF9"/>
<reference evidence="1 2" key="1">
    <citation type="submission" date="2018-06" db="EMBL/GenBank/DDBJ databases">
        <title>Genomic Encyclopedia of Archaeal and Bacterial Type Strains, Phase II (KMG-II): from individual species to whole genera.</title>
        <authorList>
            <person name="Goeker M."/>
        </authorList>
    </citation>
    <scope>NUCLEOTIDE SEQUENCE [LARGE SCALE GENOMIC DNA]</scope>
    <source>
        <strain evidence="1 2">DSM 21851</strain>
    </source>
</reference>
<evidence type="ECO:0000313" key="2">
    <source>
        <dbReference type="Proteomes" id="UP000248790"/>
    </source>
</evidence>
<dbReference type="Proteomes" id="UP000248790">
    <property type="component" value="Unassembled WGS sequence"/>
</dbReference>
<sequence>MNAILSDVKGVNSLVYLRKYYNNSAYICAWQVDSARLHSPGFRSTDLKENTYDPSDRFYIIDVKKKQQYGPYQQDEFFMKAKSLSIHVSWKP</sequence>
<proteinExistence type="predicted"/>
<dbReference type="EMBL" id="QLMC01000007">
    <property type="protein sequence ID" value="RAJ92697.1"/>
    <property type="molecule type" value="Genomic_DNA"/>
</dbReference>
<evidence type="ECO:0000313" key="1">
    <source>
        <dbReference type="EMBL" id="RAJ92697.1"/>
    </source>
</evidence>
<dbReference type="Pfam" id="PF13162">
    <property type="entry name" value="DUF3997"/>
    <property type="match status" value="1"/>
</dbReference>
<organism evidence="1 2">
    <name type="scientific">Larkinella arboricola</name>
    <dbReference type="NCBI Taxonomy" id="643671"/>
    <lineage>
        <taxon>Bacteria</taxon>
        <taxon>Pseudomonadati</taxon>
        <taxon>Bacteroidota</taxon>
        <taxon>Cytophagia</taxon>
        <taxon>Cytophagales</taxon>
        <taxon>Spirosomataceae</taxon>
        <taxon>Larkinella</taxon>
    </lineage>
</organism>
<name>A0A327WMF9_LARAB</name>
<accession>A0A327WMF9</accession>
<gene>
    <name evidence="1" type="ORF">LX87_05028</name>
</gene>
<protein>
    <submittedName>
        <fullName evidence="1">Uncharacterized protein DUF3997</fullName>
    </submittedName>
</protein>